<sequence>MTVSQSIERNIIVLPSQCGNDLTIFELPHPSNNTSKSRIRLFLSNGKTFQLKRHTFSKGCKYNKAKDVTTDRYHYTHDQKPLKSTFLVNENQREDGLVMEQGDFEFSAKYDLAFSLCGAFYHKSITSDESEYIIKNDVTKGIGAEDKNFLTARDFHDALIDNHDKNWSYVSISALENALAQISESIEEAGDQYHKITPQKINNWLAAKVHGIVNNFPSSIPLPKNLPEDVLSKAKVVFACNLLVSMIPQAAYIHLLQYSNDELDIANAFEVYRNYTELTLRKEKEQEILVNAAMKVGMAHDSGKKVGTKKIVKITKIKKVAVKKGAIDGFFKRKT</sequence>
<dbReference type="Pfam" id="PF09468">
    <property type="entry name" value="RNase_H2-Ydr279"/>
    <property type="match status" value="1"/>
</dbReference>
<accession>A0A1G4M6M6</accession>
<comment type="function">
    <text evidence="4">Non catalytic subunit of RNase H2, an endonuclease that specifically degrades the RNA of RNA:DNA hybrids. Participates in DNA replication, possibly by mediating the removal of lagging-strand Okazaki fragment RNA primers during DNA replication. Mediates the excision of single ribonucleotides from DNA:RNA duplexes.</text>
</comment>
<dbReference type="GO" id="GO:0032299">
    <property type="term" value="C:ribonuclease H2 complex"/>
    <property type="evidence" value="ECO:0007669"/>
    <property type="project" value="InterPro"/>
</dbReference>
<dbReference type="GO" id="GO:0006401">
    <property type="term" value="P:RNA catabolic process"/>
    <property type="evidence" value="ECO:0007669"/>
    <property type="project" value="TreeGrafter"/>
</dbReference>
<dbReference type="PANTHER" id="PTHR13383">
    <property type="entry name" value="RIBONUCLEASE H2 SUBUNIT B"/>
    <property type="match status" value="1"/>
</dbReference>
<dbReference type="InterPro" id="IPR040456">
    <property type="entry name" value="RNase_H2_suB"/>
</dbReference>
<dbReference type="GO" id="GO:0005654">
    <property type="term" value="C:nucleoplasm"/>
    <property type="evidence" value="ECO:0007669"/>
    <property type="project" value="TreeGrafter"/>
</dbReference>
<evidence type="ECO:0000256" key="3">
    <source>
        <dbReference type="ARBA" id="ARBA00023242"/>
    </source>
</evidence>
<keyword evidence="3" id="KW-0539">Nucleus</keyword>
<dbReference type="Proteomes" id="UP000190831">
    <property type="component" value="Chromosome A"/>
</dbReference>
<proteinExistence type="predicted"/>
<evidence type="ECO:0000256" key="2">
    <source>
        <dbReference type="ARBA" id="ARBA00019062"/>
    </source>
</evidence>
<evidence type="ECO:0000256" key="1">
    <source>
        <dbReference type="ARBA" id="ARBA00004123"/>
    </source>
</evidence>
<keyword evidence="9" id="KW-1185">Reference proteome</keyword>
<dbReference type="Gene3D" id="1.10.20.120">
    <property type="match status" value="1"/>
</dbReference>
<dbReference type="STRING" id="4955.A0A1G4M6M6"/>
<evidence type="ECO:0000313" key="9">
    <source>
        <dbReference type="Proteomes" id="UP000190831"/>
    </source>
</evidence>
<evidence type="ECO:0000256" key="5">
    <source>
        <dbReference type="ARBA" id="ARBA00033464"/>
    </source>
</evidence>
<reference evidence="8 9" key="1">
    <citation type="submission" date="2016-03" db="EMBL/GenBank/DDBJ databases">
        <authorList>
            <person name="Devillers H."/>
        </authorList>
    </citation>
    <scope>NUCLEOTIDE SEQUENCE [LARGE SCALE GENOMIC DNA]</scope>
    <source>
        <strain evidence="8">CBS 6772</strain>
    </source>
</reference>
<dbReference type="Pfam" id="PF17745">
    <property type="entry name" value="Ydr279_N"/>
    <property type="match status" value="1"/>
</dbReference>
<dbReference type="InterPro" id="IPR019024">
    <property type="entry name" value="RNase_H2_suB_wHTH"/>
</dbReference>
<organism evidence="8 9">
    <name type="scientific">Lachancea fermentati</name>
    <name type="common">Zygosaccharomyces fermentati</name>
    <dbReference type="NCBI Taxonomy" id="4955"/>
    <lineage>
        <taxon>Eukaryota</taxon>
        <taxon>Fungi</taxon>
        <taxon>Dikarya</taxon>
        <taxon>Ascomycota</taxon>
        <taxon>Saccharomycotina</taxon>
        <taxon>Saccharomycetes</taxon>
        <taxon>Saccharomycetales</taxon>
        <taxon>Saccharomycetaceae</taxon>
        <taxon>Lachancea</taxon>
    </lineage>
</organism>
<comment type="subcellular location">
    <subcellularLocation>
        <location evidence="1">Nucleus</location>
    </subcellularLocation>
</comment>
<evidence type="ECO:0000259" key="7">
    <source>
        <dbReference type="Pfam" id="PF17745"/>
    </source>
</evidence>
<dbReference type="CDD" id="cd09270">
    <property type="entry name" value="RNase_H2-B"/>
    <property type="match status" value="1"/>
</dbReference>
<protein>
    <recommendedName>
        <fullName evidence="2">Ribonuclease H2 subunit B</fullName>
    </recommendedName>
    <alternativeName>
        <fullName evidence="5">Ribonuclease HI subunit B</fullName>
    </alternativeName>
</protein>
<dbReference type="InterPro" id="IPR041195">
    <property type="entry name" value="Rnh202_N"/>
</dbReference>
<dbReference type="OrthoDB" id="29098at2759"/>
<evidence type="ECO:0000256" key="4">
    <source>
        <dbReference type="ARBA" id="ARBA00024778"/>
    </source>
</evidence>
<dbReference type="AlphaFoldDB" id="A0A1G4M6M6"/>
<name>A0A1G4M6M6_LACFM</name>
<dbReference type="OMA" id="DNHDKNW"/>
<evidence type="ECO:0000313" key="8">
    <source>
        <dbReference type="EMBL" id="SCV99489.1"/>
    </source>
</evidence>
<evidence type="ECO:0000259" key="6">
    <source>
        <dbReference type="Pfam" id="PF09468"/>
    </source>
</evidence>
<feature type="domain" description="Ribonuclease H2 subunit B wHTH" evidence="6">
    <location>
        <begin position="114"/>
        <end position="253"/>
    </location>
</feature>
<dbReference type="PANTHER" id="PTHR13383:SF11">
    <property type="entry name" value="RIBONUCLEASE H2 SUBUNIT B"/>
    <property type="match status" value="1"/>
</dbReference>
<dbReference type="EMBL" id="LT598487">
    <property type="protein sequence ID" value="SCV99489.1"/>
    <property type="molecule type" value="Genomic_DNA"/>
</dbReference>
<gene>
    <name evidence="8" type="ORF">LAFE_0A04280G</name>
</gene>
<feature type="domain" description="Rnh202 triple barrel" evidence="7">
    <location>
        <begin position="13"/>
        <end position="111"/>
    </location>
</feature>